<keyword evidence="3" id="KW-0732">Signal</keyword>
<keyword evidence="5" id="KW-1133">Transmembrane helix</keyword>
<name>A0A1H0ADE3_9BACT</name>
<reference evidence="7 8" key="1">
    <citation type="submission" date="2016-10" db="EMBL/GenBank/DDBJ databases">
        <authorList>
            <person name="de Groot N.N."/>
        </authorList>
    </citation>
    <scope>NUCLEOTIDE SEQUENCE [LARGE SCALE GENOMIC DNA]</scope>
    <source>
        <strain evidence="7 8">DSM 15269</strain>
    </source>
</reference>
<feature type="transmembrane region" description="Helical" evidence="5">
    <location>
        <begin position="6"/>
        <end position="26"/>
    </location>
</feature>
<evidence type="ECO:0000313" key="7">
    <source>
        <dbReference type="EMBL" id="SDN31341.1"/>
    </source>
</evidence>
<dbReference type="PROSITE" id="PS51257">
    <property type="entry name" value="PROKAR_LIPOPROTEIN"/>
    <property type="match status" value="1"/>
</dbReference>
<dbReference type="PRINTS" id="PR00337">
    <property type="entry name" value="LEUILEVALBP"/>
</dbReference>
<organism evidence="7 8">
    <name type="scientific">Desulfonauticus submarinus</name>
    <dbReference type="NCBI Taxonomy" id="206665"/>
    <lineage>
        <taxon>Bacteria</taxon>
        <taxon>Pseudomonadati</taxon>
        <taxon>Thermodesulfobacteriota</taxon>
        <taxon>Desulfovibrionia</taxon>
        <taxon>Desulfovibrionales</taxon>
        <taxon>Desulfonauticaceae</taxon>
        <taxon>Desulfonauticus</taxon>
    </lineage>
</organism>
<dbReference type="PANTHER" id="PTHR30483:SF6">
    <property type="entry name" value="PERIPLASMIC BINDING PROTEIN OF ABC TRANSPORTER FOR NATURAL AMINO ACIDS"/>
    <property type="match status" value="1"/>
</dbReference>
<keyword evidence="2" id="KW-0813">Transport</keyword>
<dbReference type="Gene3D" id="3.40.50.2300">
    <property type="match status" value="2"/>
</dbReference>
<dbReference type="InterPro" id="IPR051010">
    <property type="entry name" value="BCAA_transport"/>
</dbReference>
<accession>A0A1H0ADE3</accession>
<evidence type="ECO:0000259" key="6">
    <source>
        <dbReference type="Pfam" id="PF13458"/>
    </source>
</evidence>
<evidence type="ECO:0000256" key="5">
    <source>
        <dbReference type="SAM" id="Phobius"/>
    </source>
</evidence>
<dbReference type="PANTHER" id="PTHR30483">
    <property type="entry name" value="LEUCINE-SPECIFIC-BINDING PROTEIN"/>
    <property type="match status" value="1"/>
</dbReference>
<dbReference type="AlphaFoldDB" id="A0A1H0ADE3"/>
<evidence type="ECO:0000256" key="3">
    <source>
        <dbReference type="ARBA" id="ARBA00022729"/>
    </source>
</evidence>
<comment type="similarity">
    <text evidence="1">Belongs to the leucine-binding protein family.</text>
</comment>
<evidence type="ECO:0000256" key="4">
    <source>
        <dbReference type="ARBA" id="ARBA00022970"/>
    </source>
</evidence>
<evidence type="ECO:0000256" key="1">
    <source>
        <dbReference type="ARBA" id="ARBA00010062"/>
    </source>
</evidence>
<feature type="domain" description="Leucine-binding protein" evidence="6">
    <location>
        <begin position="35"/>
        <end position="367"/>
    </location>
</feature>
<dbReference type="EMBL" id="FNIN01000001">
    <property type="protein sequence ID" value="SDN31341.1"/>
    <property type="molecule type" value="Genomic_DNA"/>
</dbReference>
<proteinExistence type="inferred from homology"/>
<keyword evidence="8" id="KW-1185">Reference proteome</keyword>
<dbReference type="SUPFAM" id="SSF53822">
    <property type="entry name" value="Periplasmic binding protein-like I"/>
    <property type="match status" value="1"/>
</dbReference>
<keyword evidence="5" id="KW-0472">Membrane</keyword>
<dbReference type="OrthoDB" id="9783240at2"/>
<evidence type="ECO:0000256" key="2">
    <source>
        <dbReference type="ARBA" id="ARBA00022448"/>
    </source>
</evidence>
<dbReference type="InterPro" id="IPR000709">
    <property type="entry name" value="Leu_Ile_Val-bd"/>
</dbReference>
<keyword evidence="5" id="KW-0812">Transmembrane</keyword>
<dbReference type="Proteomes" id="UP000199602">
    <property type="component" value="Unassembled WGS sequence"/>
</dbReference>
<keyword evidence="4" id="KW-0029">Amino-acid transport</keyword>
<gene>
    <name evidence="7" type="ORF">SAMN04488516_101366</name>
</gene>
<sequence length="376" mass="42656">MKKYNYKYFWIFTIVISCILFCAFIFKIKIKQKFIKIGLCVQLSGPGAELGLGVRNGARLAVDKINANGGIAGKKIILLVKDDQGKPTIAKQKDLELIKQGVVAIIGHITSSVSIAAVPIANKYKTVLLSPTSSTPALKDKDDYFFRIDKVSEDEAQLLANFAFNHLKLNQIGIIWDKKNIYYSRYYARNFTQAFSKLGGNVLFSIGYDKPNSINLSLEKITPQFKIKNILFICSDIDLLAFLKSKFRHISYILASGWPMTQTLTINKPLLENKNIFFASSTPPKKNQKEIIFEESYKKIYGFSPVFSAARGYDAVRLIVKALQINPNNLKKGLLKIKNFPGIQYKITFNKYGDIKTPTYIYQIKNGHFIHIKYDK</sequence>
<protein>
    <submittedName>
        <fullName evidence="7">Branched-chain amino acid transport system substrate-binding protein</fullName>
    </submittedName>
</protein>
<dbReference type="Pfam" id="PF13458">
    <property type="entry name" value="Peripla_BP_6"/>
    <property type="match status" value="1"/>
</dbReference>
<dbReference type="GO" id="GO:0006865">
    <property type="term" value="P:amino acid transport"/>
    <property type="evidence" value="ECO:0007669"/>
    <property type="project" value="UniProtKB-KW"/>
</dbReference>
<dbReference type="RefSeq" id="WP_092062486.1">
    <property type="nucleotide sequence ID" value="NZ_FNIN01000001.1"/>
</dbReference>
<dbReference type="InterPro" id="IPR028081">
    <property type="entry name" value="Leu-bd"/>
</dbReference>
<dbReference type="InterPro" id="IPR028082">
    <property type="entry name" value="Peripla_BP_I"/>
</dbReference>
<evidence type="ECO:0000313" key="8">
    <source>
        <dbReference type="Proteomes" id="UP000199602"/>
    </source>
</evidence>
<dbReference type="STRING" id="206665.SAMN04488516_101366"/>